<evidence type="ECO:0000313" key="3">
    <source>
        <dbReference type="EMBL" id="KAF7350044.1"/>
    </source>
</evidence>
<dbReference type="OrthoDB" id="2930561at2759"/>
<proteinExistence type="predicted"/>
<evidence type="ECO:0000256" key="1">
    <source>
        <dbReference type="SAM" id="MobiDB-lite"/>
    </source>
</evidence>
<evidence type="ECO:0000259" key="2">
    <source>
        <dbReference type="Pfam" id="PF12776"/>
    </source>
</evidence>
<feature type="region of interest" description="Disordered" evidence="1">
    <location>
        <begin position="167"/>
        <end position="243"/>
    </location>
</feature>
<reference evidence="3" key="1">
    <citation type="submission" date="2020-05" db="EMBL/GenBank/DDBJ databases">
        <title>Mycena genomes resolve the evolution of fungal bioluminescence.</title>
        <authorList>
            <person name="Tsai I.J."/>
        </authorList>
    </citation>
    <scope>NUCLEOTIDE SEQUENCE</scope>
    <source>
        <strain evidence="3">CCC161011</strain>
    </source>
</reference>
<dbReference type="InterPro" id="IPR024752">
    <property type="entry name" value="Myb/SANT-like_dom"/>
</dbReference>
<accession>A0A8H6Y150</accession>
<comment type="caution">
    <text evidence="3">The sequence shown here is derived from an EMBL/GenBank/DDBJ whole genome shotgun (WGS) entry which is preliminary data.</text>
</comment>
<sequence>MPPHNTSTQPSSGPIMTIDASKKEKAAWTREDVVKFLDYLISQVATAGDRIHFQTKTYTAAARLLNESRVRGAPKTAKGCLNKFNGLRKTHKVIDHLVNHASGFTYSEKNGTDIDDTSEAAWASYLISHPDAKPFCNKGWPYFDKMEQLVPSQAKGTHVFRVGVAMDQNDSNSSHGDSPPPGGAPGSPTVWPDELPEEDEDDEGEKEKETLTRTGAARSSSNGGGCKRAAVAKTPIQGNGPAKRVRYSAGAHALGSIAAAAHNMNEILGGWQSIFAAPAAAAAPVAGAPVSSTSGSNANANATVNANANANTQIYQPNPRLENYLAPSNLAIICDILGNSVAKADIYNALVVDAVRVGWVQDQLRKHTLEGGLDFSTF</sequence>
<protein>
    <recommendedName>
        <fullName evidence="2">Myb/SANT-like domain-containing protein</fullName>
    </recommendedName>
</protein>
<feature type="compositionally biased region" description="Acidic residues" evidence="1">
    <location>
        <begin position="194"/>
        <end position="204"/>
    </location>
</feature>
<keyword evidence="4" id="KW-1185">Reference proteome</keyword>
<dbReference type="PANTHER" id="PTHR46929">
    <property type="entry name" value="EXPRESSED PROTEIN"/>
    <property type="match status" value="1"/>
</dbReference>
<dbReference type="Proteomes" id="UP000620124">
    <property type="component" value="Unassembled WGS sequence"/>
</dbReference>
<dbReference type="PANTHER" id="PTHR46929:SF3">
    <property type="entry name" value="MYB_SANT-LIKE DOMAIN-CONTAINING PROTEIN"/>
    <property type="match status" value="1"/>
</dbReference>
<name>A0A8H6Y150_9AGAR</name>
<dbReference type="Pfam" id="PF12776">
    <property type="entry name" value="Myb_DNA-bind_3"/>
    <property type="match status" value="1"/>
</dbReference>
<feature type="domain" description="Myb/SANT-like" evidence="2">
    <location>
        <begin position="28"/>
        <end position="125"/>
    </location>
</feature>
<dbReference type="EMBL" id="JACAZI010000010">
    <property type="protein sequence ID" value="KAF7350044.1"/>
    <property type="molecule type" value="Genomic_DNA"/>
</dbReference>
<organism evidence="3 4">
    <name type="scientific">Mycena venus</name>
    <dbReference type="NCBI Taxonomy" id="2733690"/>
    <lineage>
        <taxon>Eukaryota</taxon>
        <taxon>Fungi</taxon>
        <taxon>Dikarya</taxon>
        <taxon>Basidiomycota</taxon>
        <taxon>Agaricomycotina</taxon>
        <taxon>Agaricomycetes</taxon>
        <taxon>Agaricomycetidae</taxon>
        <taxon>Agaricales</taxon>
        <taxon>Marasmiineae</taxon>
        <taxon>Mycenaceae</taxon>
        <taxon>Mycena</taxon>
    </lineage>
</organism>
<gene>
    <name evidence="3" type="ORF">MVEN_01306100</name>
</gene>
<evidence type="ECO:0000313" key="4">
    <source>
        <dbReference type="Proteomes" id="UP000620124"/>
    </source>
</evidence>
<dbReference type="AlphaFoldDB" id="A0A8H6Y150"/>